<evidence type="ECO:0000313" key="3">
    <source>
        <dbReference type="Proteomes" id="UP000067111"/>
    </source>
</evidence>
<evidence type="ECO:0000256" key="1">
    <source>
        <dbReference type="SAM" id="Phobius"/>
    </source>
</evidence>
<evidence type="ECO:0000313" key="2">
    <source>
        <dbReference type="EMBL" id="KWU50239.1"/>
    </source>
</evidence>
<reference evidence="3" key="1">
    <citation type="submission" date="2016-01" db="EMBL/GenBank/DDBJ databases">
        <authorList>
            <person name="Gamez R.M."/>
            <person name="Rodriguez F."/>
            <person name="Bernal J.F."/>
            <person name="Agarwala R."/>
            <person name="Landsman D."/>
            <person name="Marino-Ramirez L."/>
        </authorList>
    </citation>
    <scope>NUCLEOTIDE SEQUENCE [LARGE SCALE GENOMIC DNA]</scope>
    <source>
        <strain evidence="3">Ps006</strain>
    </source>
</reference>
<dbReference type="OrthoDB" id="7031035at2"/>
<dbReference type="GeneID" id="97923617"/>
<dbReference type="EMBL" id="LRMR01000016">
    <property type="protein sequence ID" value="KWU50239.1"/>
    <property type="molecule type" value="Genomic_DNA"/>
</dbReference>
<proteinExistence type="predicted"/>
<dbReference type="Proteomes" id="UP000067111">
    <property type="component" value="Unassembled WGS sequence"/>
</dbReference>
<gene>
    <name evidence="2" type="ORF">AWV77_14080</name>
</gene>
<dbReference type="PROSITE" id="PS00409">
    <property type="entry name" value="PROKAR_NTER_METHYL"/>
    <property type="match status" value="1"/>
</dbReference>
<dbReference type="RefSeq" id="WP_060754854.1">
    <property type="nucleotide sequence ID" value="NZ_CP092411.1"/>
</dbReference>
<dbReference type="InterPro" id="IPR012902">
    <property type="entry name" value="N_methyl_site"/>
</dbReference>
<dbReference type="NCBIfam" id="TIGR02523">
    <property type="entry name" value="type_IV_pilV"/>
    <property type="match status" value="1"/>
</dbReference>
<keyword evidence="1" id="KW-0812">Transmembrane</keyword>
<dbReference type="Pfam" id="PF07963">
    <property type="entry name" value="N_methyl"/>
    <property type="match status" value="1"/>
</dbReference>
<feature type="transmembrane region" description="Helical" evidence="1">
    <location>
        <begin position="21"/>
        <end position="42"/>
    </location>
</feature>
<keyword evidence="1" id="KW-0472">Membrane</keyword>
<dbReference type="AlphaFoldDB" id="A0A0X7K3M0"/>
<organism evidence="2 3">
    <name type="scientific">Pseudomonas palleroniana</name>
    <dbReference type="NCBI Taxonomy" id="191390"/>
    <lineage>
        <taxon>Bacteria</taxon>
        <taxon>Pseudomonadati</taxon>
        <taxon>Pseudomonadota</taxon>
        <taxon>Gammaproteobacteria</taxon>
        <taxon>Pseudomonadales</taxon>
        <taxon>Pseudomonadaceae</taxon>
        <taxon>Pseudomonas</taxon>
    </lineage>
</organism>
<dbReference type="InterPro" id="IPR013362">
    <property type="entry name" value="Pilus_4_PilV"/>
</dbReference>
<comment type="caution">
    <text evidence="2">The sequence shown here is derived from an EMBL/GenBank/DDBJ whole genome shotgun (WGS) entry which is preliminary data.</text>
</comment>
<keyword evidence="1" id="KW-1133">Transmembrane helix</keyword>
<accession>A0A0X7K3M0</accession>
<protein>
    <submittedName>
        <fullName evidence="2">Type IV pilus modification protein PilV</fullName>
    </submittedName>
</protein>
<sequence>MLIRTHRFFLRAVQWRQTGMTLIEVLVAVLILAVGLLGASAIQLNALKYTESARMTSQASFIAYDMLDRIRSNPGIDYSWSRAGPSMANVPTASVRDLDLHDFEANILGFAGADAKGAVSTSGPEVTITISWQAGRGAGGPEARETFVLTSRMVDEQGALQ</sequence>
<name>A0A0X7K3M0_9PSED</name>
<dbReference type="NCBIfam" id="TIGR02532">
    <property type="entry name" value="IV_pilin_GFxxxE"/>
    <property type="match status" value="1"/>
</dbReference>